<dbReference type="RefSeq" id="WP_220165374.1">
    <property type="nucleotide sequence ID" value="NZ_CP080507.1"/>
</dbReference>
<dbReference type="InterPro" id="IPR050194">
    <property type="entry name" value="Glycosyltransferase_grp1"/>
</dbReference>
<dbReference type="InterPro" id="IPR028098">
    <property type="entry name" value="Glyco_trans_4-like_N"/>
</dbReference>
<dbReference type="EMBL" id="CP080507">
    <property type="protein sequence ID" value="QYM80338.1"/>
    <property type="molecule type" value="Genomic_DNA"/>
</dbReference>
<keyword evidence="4" id="KW-1185">Reference proteome</keyword>
<dbReference type="Pfam" id="PF00534">
    <property type="entry name" value="Glycos_transf_1"/>
    <property type="match status" value="1"/>
</dbReference>
<keyword evidence="3" id="KW-0808">Transferase</keyword>
<organism evidence="3 4">
    <name type="scientific">Horticoccus luteus</name>
    <dbReference type="NCBI Taxonomy" id="2862869"/>
    <lineage>
        <taxon>Bacteria</taxon>
        <taxon>Pseudomonadati</taxon>
        <taxon>Verrucomicrobiota</taxon>
        <taxon>Opitutia</taxon>
        <taxon>Opitutales</taxon>
        <taxon>Opitutaceae</taxon>
        <taxon>Horticoccus</taxon>
    </lineage>
</organism>
<feature type="domain" description="Glycosyl transferase family 1" evidence="1">
    <location>
        <begin position="196"/>
        <end position="358"/>
    </location>
</feature>
<feature type="domain" description="Glycosyltransferase subfamily 4-like N-terminal" evidence="2">
    <location>
        <begin position="15"/>
        <end position="177"/>
    </location>
</feature>
<dbReference type="InterPro" id="IPR001296">
    <property type="entry name" value="Glyco_trans_1"/>
</dbReference>
<sequence length="394" mass="42505">MKLLRVIATLDPSHGGPSSGLRAITPALAALGHETTFATLDAPSAAADASSGPARVVPLGPARGGYAYAPDLGPWLRAHAGEYDAVFVHGLWQYHGRAVRRALRGTRTPYFVFPHGMLDPWFRRAYPLKHAKKWLYWQLCERAVLRDAAAVLFTCEEERLLARQSFHPYACEERVVAYGTAAPPDEPAAQRSSWERHLPAVAGRPFWLFLGRVHAKKGVDLFLRAATALGAAGHAIPPLVIAGPCPDAAYRAQLARLVAHTPIELHWAGMISGDVKWGALRQAEAFVLPSHQENFGLAVVEALAVGTPVLISRQVNIWAEITADGAGLADADDVAGTEHLLAAWLAMDEPARQRMRVAAAAAFRERYEVQRVAASLVATISPFVAHHSAAAIPA</sequence>
<evidence type="ECO:0000259" key="1">
    <source>
        <dbReference type="Pfam" id="PF00534"/>
    </source>
</evidence>
<reference evidence="3" key="1">
    <citation type="submission" date="2021-08" db="EMBL/GenBank/DDBJ databases">
        <title>Genome of a novel bacterium of the phylum Verrucomicrobia, Oleiharenicola sp. KSB-15.</title>
        <authorList>
            <person name="Chung J.-H."/>
            <person name="Ahn J.-H."/>
            <person name="Yoon Y."/>
            <person name="Kim D.-Y."/>
            <person name="An S.-H."/>
            <person name="Park I."/>
            <person name="Yeon J."/>
        </authorList>
    </citation>
    <scope>NUCLEOTIDE SEQUENCE</scope>
    <source>
        <strain evidence="3">KSB-15</strain>
    </source>
</reference>
<evidence type="ECO:0000259" key="2">
    <source>
        <dbReference type="Pfam" id="PF13579"/>
    </source>
</evidence>
<keyword evidence="3" id="KW-0328">Glycosyltransferase</keyword>
<dbReference type="Proteomes" id="UP000825051">
    <property type="component" value="Chromosome"/>
</dbReference>
<accession>A0A8F9TY32</accession>
<name>A0A8F9TY32_9BACT</name>
<dbReference type="EC" id="2.4.-.-" evidence="3"/>
<protein>
    <submittedName>
        <fullName evidence="3">Glycosyltransferase</fullName>
        <ecNumber evidence="3">2.4.-.-</ecNumber>
    </submittedName>
</protein>
<dbReference type="PANTHER" id="PTHR45947">
    <property type="entry name" value="SULFOQUINOVOSYL TRANSFERASE SQD2"/>
    <property type="match status" value="1"/>
</dbReference>
<dbReference type="SUPFAM" id="SSF53756">
    <property type="entry name" value="UDP-Glycosyltransferase/glycogen phosphorylase"/>
    <property type="match status" value="1"/>
</dbReference>
<dbReference type="AlphaFoldDB" id="A0A8F9TY32"/>
<dbReference type="PANTHER" id="PTHR45947:SF3">
    <property type="entry name" value="SULFOQUINOVOSYL TRANSFERASE SQD2"/>
    <property type="match status" value="1"/>
</dbReference>
<proteinExistence type="predicted"/>
<dbReference type="KEGG" id="ole:K0B96_06925"/>
<dbReference type="GO" id="GO:0016758">
    <property type="term" value="F:hexosyltransferase activity"/>
    <property type="evidence" value="ECO:0007669"/>
    <property type="project" value="TreeGrafter"/>
</dbReference>
<gene>
    <name evidence="3" type="ORF">K0B96_06925</name>
</gene>
<dbReference type="Gene3D" id="3.40.50.2000">
    <property type="entry name" value="Glycogen Phosphorylase B"/>
    <property type="match status" value="2"/>
</dbReference>
<evidence type="ECO:0000313" key="3">
    <source>
        <dbReference type="EMBL" id="QYM80338.1"/>
    </source>
</evidence>
<evidence type="ECO:0000313" key="4">
    <source>
        <dbReference type="Proteomes" id="UP000825051"/>
    </source>
</evidence>
<dbReference type="Pfam" id="PF13579">
    <property type="entry name" value="Glyco_trans_4_4"/>
    <property type="match status" value="1"/>
</dbReference>